<dbReference type="EMBL" id="BAAAPH010000009">
    <property type="protein sequence ID" value="GAA1572785.1"/>
    <property type="molecule type" value="Genomic_DNA"/>
</dbReference>
<reference evidence="1 2" key="1">
    <citation type="journal article" date="2019" name="Int. J. Syst. Evol. Microbiol.">
        <title>The Global Catalogue of Microorganisms (GCM) 10K type strain sequencing project: providing services to taxonomists for standard genome sequencing and annotation.</title>
        <authorList>
            <consortium name="The Broad Institute Genomics Platform"/>
            <consortium name="The Broad Institute Genome Sequencing Center for Infectious Disease"/>
            <person name="Wu L."/>
            <person name="Ma J."/>
        </authorList>
    </citation>
    <scope>NUCLEOTIDE SEQUENCE [LARGE SCALE GENOMIC DNA]</scope>
    <source>
        <strain evidence="1 2">JCM 15572</strain>
    </source>
</reference>
<evidence type="ECO:0000313" key="2">
    <source>
        <dbReference type="Proteomes" id="UP001501705"/>
    </source>
</evidence>
<accession>A0ABN2D8T5</accession>
<name>A0ABN2D8T5_9ACTN</name>
<dbReference type="Proteomes" id="UP001501705">
    <property type="component" value="Unassembled WGS sequence"/>
</dbReference>
<proteinExistence type="predicted"/>
<evidence type="ECO:0000313" key="1">
    <source>
        <dbReference type="EMBL" id="GAA1572785.1"/>
    </source>
</evidence>
<keyword evidence="2" id="KW-1185">Reference proteome</keyword>
<gene>
    <name evidence="1" type="ORF">GCM10009804_31660</name>
</gene>
<comment type="caution">
    <text evidence="1">The sequence shown here is derived from an EMBL/GenBank/DDBJ whole genome shotgun (WGS) entry which is preliminary data.</text>
</comment>
<sequence length="66" mass="7459">MSDRPEPQQLAQPTYLRVHTYNHLPLPITTSLRYTPNPAPTAYRLGKHFRAPRSPHASALASSPWP</sequence>
<organism evidence="1 2">
    <name type="scientific">Kribbella hippodromi</name>
    <dbReference type="NCBI Taxonomy" id="434347"/>
    <lineage>
        <taxon>Bacteria</taxon>
        <taxon>Bacillati</taxon>
        <taxon>Actinomycetota</taxon>
        <taxon>Actinomycetes</taxon>
        <taxon>Propionibacteriales</taxon>
        <taxon>Kribbellaceae</taxon>
        <taxon>Kribbella</taxon>
    </lineage>
</organism>
<protein>
    <submittedName>
        <fullName evidence="1">Uncharacterized protein</fullName>
    </submittedName>
</protein>